<feature type="domain" description="Helix-hairpin-helix DNA-binding motif class 1" evidence="22">
    <location>
        <begin position="125"/>
        <end position="144"/>
    </location>
</feature>
<reference evidence="26" key="1">
    <citation type="journal article" date="2019" name="Int. J. Syst. Evol. Microbiol.">
        <title>The Global Catalogue of Microorganisms (GCM) 10K type strain sequencing project: providing services to taxonomists for standard genome sequencing and annotation.</title>
        <authorList>
            <consortium name="The Broad Institute Genomics Platform"/>
            <consortium name="The Broad Institute Genome Sequencing Center for Infectious Disease"/>
            <person name="Wu L."/>
            <person name="Ma J."/>
        </authorList>
    </citation>
    <scope>NUCLEOTIDE SEQUENCE [LARGE SCALE GENOMIC DNA]</scope>
    <source>
        <strain evidence="26">CCUG 54822</strain>
    </source>
</reference>
<comment type="catalytic activity">
    <reaction evidence="18">
        <text>2'-deoxyribonucleotide-(2'-deoxyribose 5'-phosphate)-2'-deoxyribonucleotide-DNA = a 3'-end 2'-deoxyribonucleotide-(2,3-dehydro-2,3-deoxyribose 5'-phosphate)-DNA + a 5'-end 5'-phospho-2'-deoxyribonucleoside-DNA + H(+)</text>
        <dbReference type="Rhea" id="RHEA:66592"/>
        <dbReference type="Rhea" id="RHEA-COMP:13180"/>
        <dbReference type="Rhea" id="RHEA-COMP:16897"/>
        <dbReference type="Rhea" id="RHEA-COMP:17067"/>
        <dbReference type="ChEBI" id="CHEBI:15378"/>
        <dbReference type="ChEBI" id="CHEBI:136412"/>
        <dbReference type="ChEBI" id="CHEBI:157695"/>
        <dbReference type="ChEBI" id="CHEBI:167181"/>
        <dbReference type="EC" id="4.2.99.18"/>
    </reaction>
</comment>
<comment type="function">
    <text evidence="20">Repair polymerase that plays a key role in base-excision repair. During this process, the damaged base is excised by specific DNA glycosylases, the DNA backbone is nicked at the abasic site by an apurinic/apyrimidic (AP) endonuclease, and POLB removes 5'-deoxyribose-phosphate from the preincised AP site acting as a 5'-deoxyribose-phosphate lyase (5'-dRP lyase); through its DNA polymerase activity, it adds one nucleotide to the 3' end of the arising single-nucleotide gap. Conducts 'gap-filling' DNA synthesis in a stepwise distributive fashion rather than in a processive fashion as for other DNA polymerases. It is also able to cleave sugar-phosphate bonds 3' to an intact AP site, acting as an AP lyase.</text>
</comment>
<protein>
    <recommendedName>
        <fullName evidence="5">DNA polymerase beta</fullName>
        <ecNumber evidence="3">2.7.7.7</ecNumber>
        <ecNumber evidence="4">4.2.99.18</ecNumber>
    </recommendedName>
    <alternativeName>
        <fullName evidence="16">5'-deoxyribose-phosphate lyase</fullName>
    </alternativeName>
    <alternativeName>
        <fullName evidence="17">AP lyase</fullName>
    </alternativeName>
</protein>
<evidence type="ECO:0000256" key="3">
    <source>
        <dbReference type="ARBA" id="ARBA00012417"/>
    </source>
</evidence>
<dbReference type="InterPro" id="IPR010996">
    <property type="entry name" value="HHH_MUS81"/>
</dbReference>
<keyword evidence="8" id="KW-0808">Transferase</keyword>
<dbReference type="Pfam" id="PF02811">
    <property type="entry name" value="PHP"/>
    <property type="match status" value="1"/>
</dbReference>
<evidence type="ECO:0000313" key="26">
    <source>
        <dbReference type="Proteomes" id="UP001597178"/>
    </source>
</evidence>
<evidence type="ECO:0000256" key="2">
    <source>
        <dbReference type="ARBA" id="ARBA00004496"/>
    </source>
</evidence>
<dbReference type="PANTHER" id="PTHR36928:SF1">
    <property type="entry name" value="PHOSPHATASE YCDX-RELATED"/>
    <property type="match status" value="1"/>
</dbReference>
<dbReference type="SMART" id="SM00278">
    <property type="entry name" value="HhH1"/>
    <property type="match status" value="3"/>
</dbReference>
<evidence type="ECO:0000256" key="8">
    <source>
        <dbReference type="ARBA" id="ARBA00022679"/>
    </source>
</evidence>
<comment type="caution">
    <text evidence="25">The sequence shown here is derived from an EMBL/GenBank/DDBJ whole genome shotgun (WGS) entry which is preliminary data.</text>
</comment>
<gene>
    <name evidence="25" type="primary">polX</name>
    <name evidence="25" type="ORF">ACFQ4A_11105</name>
</gene>
<evidence type="ECO:0000256" key="13">
    <source>
        <dbReference type="ARBA" id="ARBA00022932"/>
    </source>
</evidence>
<dbReference type="NCBIfam" id="NF006375">
    <property type="entry name" value="PRK08609.1"/>
    <property type="match status" value="1"/>
</dbReference>
<evidence type="ECO:0000259" key="23">
    <source>
        <dbReference type="SMART" id="SM00481"/>
    </source>
</evidence>
<evidence type="ECO:0000256" key="11">
    <source>
        <dbReference type="ARBA" id="ARBA00022763"/>
    </source>
</evidence>
<proteinExistence type="predicted"/>
<dbReference type="Pfam" id="PF14716">
    <property type="entry name" value="HHH_8"/>
    <property type="match status" value="1"/>
</dbReference>
<comment type="cofactor">
    <cofactor evidence="1">
        <name>Mg(2+)</name>
        <dbReference type="ChEBI" id="CHEBI:18420"/>
    </cofactor>
</comment>
<dbReference type="PANTHER" id="PTHR36928">
    <property type="entry name" value="PHOSPHATASE YCDX-RELATED"/>
    <property type="match status" value="1"/>
</dbReference>
<dbReference type="InterPro" id="IPR003141">
    <property type="entry name" value="Pol/His_phosphatase_N"/>
</dbReference>
<accession>A0ABW3ZV22</accession>
<keyword evidence="11" id="KW-0227">DNA damage</keyword>
<dbReference type="Gene3D" id="3.20.20.140">
    <property type="entry name" value="Metal-dependent hydrolases"/>
    <property type="match status" value="1"/>
</dbReference>
<dbReference type="Pfam" id="PF14791">
    <property type="entry name" value="DNA_pol_B_thumb"/>
    <property type="match status" value="1"/>
</dbReference>
<feature type="domain" description="Helix-hairpin-helix DNA-binding motif class 1" evidence="22">
    <location>
        <begin position="90"/>
        <end position="109"/>
    </location>
</feature>
<dbReference type="PIRSF" id="PIRSF005047">
    <property type="entry name" value="UCP005047_YshC"/>
    <property type="match status" value="1"/>
</dbReference>
<dbReference type="InterPro" id="IPR037160">
    <property type="entry name" value="DNA_Pol_thumb_sf"/>
</dbReference>
<evidence type="ECO:0000256" key="16">
    <source>
        <dbReference type="ARBA" id="ARBA00035717"/>
    </source>
</evidence>
<comment type="catalytic activity">
    <reaction evidence="21">
        <text>DNA(n) + a 2'-deoxyribonucleoside 5'-triphosphate = DNA(n+1) + diphosphate</text>
        <dbReference type="Rhea" id="RHEA:22508"/>
        <dbReference type="Rhea" id="RHEA-COMP:17339"/>
        <dbReference type="Rhea" id="RHEA-COMP:17340"/>
        <dbReference type="ChEBI" id="CHEBI:33019"/>
        <dbReference type="ChEBI" id="CHEBI:61560"/>
        <dbReference type="ChEBI" id="CHEBI:173112"/>
        <dbReference type="EC" id="2.7.7.7"/>
    </reaction>
</comment>
<dbReference type="Proteomes" id="UP001597178">
    <property type="component" value="Unassembled WGS sequence"/>
</dbReference>
<name>A0ABW3ZV22_9BACI</name>
<evidence type="ECO:0000256" key="4">
    <source>
        <dbReference type="ARBA" id="ARBA00012720"/>
    </source>
</evidence>
<dbReference type="InterPro" id="IPR002054">
    <property type="entry name" value="DNA-dir_DNA_pol_X"/>
</dbReference>
<organism evidence="25 26">
    <name type="scientific">Lentibacillus salinarum</name>
    <dbReference type="NCBI Taxonomy" id="446820"/>
    <lineage>
        <taxon>Bacteria</taxon>
        <taxon>Bacillati</taxon>
        <taxon>Bacillota</taxon>
        <taxon>Bacilli</taxon>
        <taxon>Bacillales</taxon>
        <taxon>Bacillaceae</taxon>
        <taxon>Lentibacillus</taxon>
    </lineage>
</organism>
<keyword evidence="25" id="KW-0269">Exonuclease</keyword>
<evidence type="ECO:0000256" key="6">
    <source>
        <dbReference type="ARBA" id="ARBA00022481"/>
    </source>
</evidence>
<sequence length="577" mass="65259">MAVNKKDVIKLLEDIAVRLELKGENPFKVSAYRKAAQALERDDRSIAAIDAFSKIKGIGKGTASVIDEYIQKGTSETLTQLEKEVPQGLVPLLNLPGLGGKKLAKLYQELGVTDADSLKVACEKGDVEQLEGFGKKTAEKMITAIDEANERPERLPIATMFPLAEQLERYLDKIPEIGQYSRAGSLRRMRETVRDIDFIIAADHFQPVRDRLLEMDRIKEIIAQGDTKVSVTLEDVYDINVDFRIVAPEEFATTLHHFTGSKDHNVAMRQLAKSKGEKINEYGVEVEETGEIVTFPSEQAFFEHFNLHYIPPEVRENTGEVETFRDPVPLLELDDIRGDLHMHTTWSDGAQSLEEMVNQARVKQYDYITITDHSKFLRVANGLNETRLRKQREEIAKLNETYQDIHIFAGVEMDILPDGALNFSDDFLQEMDFVIGAIHSGFNQSQEQIMARLDAALENPYVSLIAHPTGRLIGRRKGYNADVERLIERAKETDTALEINANPNRLDLSSEWAQKAQEAGVKIAINTDAHDYQMLDHMAYGVGAARKGWLKKETVINTWPTQKLTDFMNRSIESDQR</sequence>
<evidence type="ECO:0000256" key="19">
    <source>
        <dbReference type="ARBA" id="ARBA00044678"/>
    </source>
</evidence>
<dbReference type="InterPro" id="IPR043519">
    <property type="entry name" value="NT_sf"/>
</dbReference>
<dbReference type="SMART" id="SM00483">
    <property type="entry name" value="POLXc"/>
    <property type="match status" value="1"/>
</dbReference>
<evidence type="ECO:0000256" key="7">
    <source>
        <dbReference type="ARBA" id="ARBA00022634"/>
    </source>
</evidence>
<dbReference type="InterPro" id="IPR003583">
    <property type="entry name" value="Hlx-hairpin-Hlx_DNA-bd_motif"/>
</dbReference>
<dbReference type="GO" id="GO:0004527">
    <property type="term" value="F:exonuclease activity"/>
    <property type="evidence" value="ECO:0007669"/>
    <property type="project" value="UniProtKB-KW"/>
</dbReference>
<comment type="subcellular location">
    <subcellularLocation>
        <location evidence="2">Cytoplasm</location>
    </subcellularLocation>
</comment>
<dbReference type="EC" id="4.2.99.18" evidence="4"/>
<keyword evidence="10" id="KW-0235">DNA replication</keyword>
<dbReference type="SUPFAM" id="SSF89550">
    <property type="entry name" value="PHP domain-like"/>
    <property type="match status" value="1"/>
</dbReference>
<keyword evidence="14" id="KW-0915">Sodium</keyword>
<evidence type="ECO:0000256" key="14">
    <source>
        <dbReference type="ARBA" id="ARBA00023053"/>
    </source>
</evidence>
<dbReference type="SUPFAM" id="SSF158702">
    <property type="entry name" value="Sec63 N-terminal domain-like"/>
    <property type="match status" value="1"/>
</dbReference>
<dbReference type="InterPro" id="IPR027421">
    <property type="entry name" value="DNA_pol_lamdba_lyase_dom_sf"/>
</dbReference>
<keyword evidence="7" id="KW-0237">DNA synthesis</keyword>
<evidence type="ECO:0000256" key="15">
    <source>
        <dbReference type="ARBA" id="ARBA00023204"/>
    </source>
</evidence>
<dbReference type="EMBL" id="JBHTNH010000024">
    <property type="protein sequence ID" value="MFD1362201.1"/>
    <property type="molecule type" value="Genomic_DNA"/>
</dbReference>
<keyword evidence="9" id="KW-0548">Nucleotidyltransferase</keyword>
<evidence type="ECO:0000259" key="24">
    <source>
        <dbReference type="SMART" id="SM00483"/>
    </source>
</evidence>
<dbReference type="SUPFAM" id="SSF47802">
    <property type="entry name" value="DNA polymerase beta, N-terminal domain-like"/>
    <property type="match status" value="1"/>
</dbReference>
<keyword evidence="25" id="KW-0540">Nuclease</keyword>
<keyword evidence="13" id="KW-0239">DNA-directed DNA polymerase</keyword>
<comment type="catalytic activity">
    <reaction evidence="19">
        <text>a 5'-end 2'-deoxyribose-2'-deoxyribonucleotide-DNA = (2E,4S)-4-hydroxypenten-2-al-5-phosphate + a 5'-end 5'-phospho-2'-deoxyribonucleoside-DNA + H(+)</text>
        <dbReference type="Rhea" id="RHEA:76255"/>
        <dbReference type="Rhea" id="RHEA-COMP:13180"/>
        <dbReference type="Rhea" id="RHEA-COMP:18657"/>
        <dbReference type="ChEBI" id="CHEBI:15378"/>
        <dbReference type="ChEBI" id="CHEBI:136412"/>
        <dbReference type="ChEBI" id="CHEBI:195194"/>
        <dbReference type="ChEBI" id="CHEBI:195195"/>
    </reaction>
</comment>
<feature type="domain" description="Helix-hairpin-helix DNA-binding motif class 1" evidence="22">
    <location>
        <begin position="50"/>
        <end position="69"/>
    </location>
</feature>
<dbReference type="CDD" id="cd07436">
    <property type="entry name" value="PHP_PolX"/>
    <property type="match status" value="1"/>
</dbReference>
<evidence type="ECO:0000256" key="5">
    <source>
        <dbReference type="ARBA" id="ARBA00020020"/>
    </source>
</evidence>
<dbReference type="PRINTS" id="PR00870">
    <property type="entry name" value="DNAPOLXBETA"/>
</dbReference>
<dbReference type="EC" id="2.7.7.7" evidence="3"/>
<dbReference type="InterPro" id="IPR029398">
    <property type="entry name" value="PolB_thumb"/>
</dbReference>
<dbReference type="InterPro" id="IPR016195">
    <property type="entry name" value="Pol/histidinol_Pase-like"/>
</dbReference>
<evidence type="ECO:0000256" key="12">
    <source>
        <dbReference type="ARBA" id="ARBA00022843"/>
    </source>
</evidence>
<dbReference type="InterPro" id="IPR004013">
    <property type="entry name" value="PHP_dom"/>
</dbReference>
<evidence type="ECO:0000256" key="10">
    <source>
        <dbReference type="ARBA" id="ARBA00022705"/>
    </source>
</evidence>
<dbReference type="CDD" id="cd00141">
    <property type="entry name" value="NT_POLXc"/>
    <property type="match status" value="1"/>
</dbReference>
<evidence type="ECO:0000256" key="17">
    <source>
        <dbReference type="ARBA" id="ARBA00035726"/>
    </source>
</evidence>
<keyword evidence="26" id="KW-1185">Reference proteome</keyword>
<keyword evidence="12" id="KW-0832">Ubl conjugation</keyword>
<dbReference type="SMART" id="SM00481">
    <property type="entry name" value="POLIIIAc"/>
    <property type="match status" value="1"/>
</dbReference>
<keyword evidence="6" id="KW-0488">Methylation</keyword>
<dbReference type="InterPro" id="IPR050243">
    <property type="entry name" value="PHP_phosphatase"/>
</dbReference>
<evidence type="ECO:0000256" key="21">
    <source>
        <dbReference type="ARBA" id="ARBA00049244"/>
    </source>
</evidence>
<dbReference type="InterPro" id="IPR002008">
    <property type="entry name" value="DNA_pol_X_beta-like"/>
</dbReference>
<evidence type="ECO:0000256" key="20">
    <source>
        <dbReference type="ARBA" id="ARBA00045548"/>
    </source>
</evidence>
<evidence type="ECO:0000259" key="22">
    <source>
        <dbReference type="SMART" id="SM00278"/>
    </source>
</evidence>
<evidence type="ECO:0000256" key="9">
    <source>
        <dbReference type="ARBA" id="ARBA00022695"/>
    </source>
</evidence>
<dbReference type="Gene3D" id="3.30.210.10">
    <property type="entry name" value="DNA polymerase, thumb domain"/>
    <property type="match status" value="1"/>
</dbReference>
<dbReference type="Gene3D" id="1.10.150.110">
    <property type="entry name" value="DNA polymerase beta, N-terminal domain-like"/>
    <property type="match status" value="1"/>
</dbReference>
<feature type="domain" description="DNA-directed DNA polymerase X" evidence="24">
    <location>
        <begin position="2"/>
        <end position="316"/>
    </location>
</feature>
<dbReference type="Gene3D" id="3.30.460.10">
    <property type="entry name" value="Beta Polymerase, domain 2"/>
    <property type="match status" value="1"/>
</dbReference>
<dbReference type="RefSeq" id="WP_382400517.1">
    <property type="nucleotide sequence ID" value="NZ_JBHTNH010000024.1"/>
</dbReference>
<dbReference type="InterPro" id="IPR022311">
    <property type="entry name" value="PolX-like"/>
</dbReference>
<evidence type="ECO:0000256" key="18">
    <source>
        <dbReference type="ARBA" id="ARBA00044632"/>
    </source>
</evidence>
<keyword evidence="25" id="KW-0378">Hydrolase</keyword>
<dbReference type="InterPro" id="IPR047967">
    <property type="entry name" value="PolX_PHP"/>
</dbReference>
<dbReference type="Gene3D" id="1.10.150.20">
    <property type="entry name" value="5' to 3' exonuclease, C-terminal subdomain"/>
    <property type="match status" value="1"/>
</dbReference>
<evidence type="ECO:0000256" key="1">
    <source>
        <dbReference type="ARBA" id="ARBA00001946"/>
    </source>
</evidence>
<evidence type="ECO:0000313" key="25">
    <source>
        <dbReference type="EMBL" id="MFD1362201.1"/>
    </source>
</evidence>
<keyword evidence="15" id="KW-0234">DNA repair</keyword>
<feature type="domain" description="Polymerase/histidinol phosphatase N-terminal" evidence="23">
    <location>
        <begin position="338"/>
        <end position="417"/>
    </location>
</feature>
<dbReference type="SUPFAM" id="SSF81301">
    <property type="entry name" value="Nucleotidyltransferase"/>
    <property type="match status" value="1"/>
</dbReference>
<dbReference type="Pfam" id="PF14520">
    <property type="entry name" value="HHH_5"/>
    <property type="match status" value="1"/>
</dbReference>